<accession>A0AAJ0HVJ4</accession>
<comment type="caution">
    <text evidence="2">The sequence shown here is derived from an EMBL/GenBank/DDBJ whole genome shotgun (WGS) entry which is preliminary data.</text>
</comment>
<evidence type="ECO:0000256" key="1">
    <source>
        <dbReference type="SAM" id="MobiDB-lite"/>
    </source>
</evidence>
<reference evidence="2" key="2">
    <citation type="submission" date="2023-06" db="EMBL/GenBank/DDBJ databases">
        <authorList>
            <consortium name="Lawrence Berkeley National Laboratory"/>
            <person name="Haridas S."/>
            <person name="Hensen N."/>
            <person name="Bonometti L."/>
            <person name="Westerberg I."/>
            <person name="Brannstrom I.O."/>
            <person name="Guillou S."/>
            <person name="Cros-Aarteil S."/>
            <person name="Calhoun S."/>
            <person name="Kuo A."/>
            <person name="Mondo S."/>
            <person name="Pangilinan J."/>
            <person name="Riley R."/>
            <person name="Labutti K."/>
            <person name="Andreopoulos B."/>
            <person name="Lipzen A."/>
            <person name="Chen C."/>
            <person name="Yanf M."/>
            <person name="Daum C."/>
            <person name="Ng V."/>
            <person name="Clum A."/>
            <person name="Steindorff A."/>
            <person name="Ohm R."/>
            <person name="Martin F."/>
            <person name="Silar P."/>
            <person name="Natvig D."/>
            <person name="Lalanne C."/>
            <person name="Gautier V."/>
            <person name="Ament-Velasquez S.L."/>
            <person name="Kruys A."/>
            <person name="Hutchinson M.I."/>
            <person name="Powell A.J."/>
            <person name="Barry K."/>
            <person name="Miller A.N."/>
            <person name="Grigoriev I.V."/>
            <person name="Debuchy R."/>
            <person name="Gladieux P."/>
            <person name="Thoren M.H."/>
            <person name="Johannesson H."/>
        </authorList>
    </citation>
    <scope>NUCLEOTIDE SEQUENCE</scope>
    <source>
        <strain evidence="2">CBS 955.72</strain>
    </source>
</reference>
<gene>
    <name evidence="2" type="ORF">B0T25DRAFT_576112</name>
</gene>
<protein>
    <submittedName>
        <fullName evidence="2">Uncharacterized protein</fullName>
    </submittedName>
</protein>
<reference evidence="2" key="1">
    <citation type="journal article" date="2023" name="Mol. Phylogenet. Evol.">
        <title>Genome-scale phylogeny and comparative genomics of the fungal order Sordariales.</title>
        <authorList>
            <person name="Hensen N."/>
            <person name="Bonometti L."/>
            <person name="Westerberg I."/>
            <person name="Brannstrom I.O."/>
            <person name="Guillou S."/>
            <person name="Cros-Aarteil S."/>
            <person name="Calhoun S."/>
            <person name="Haridas S."/>
            <person name="Kuo A."/>
            <person name="Mondo S."/>
            <person name="Pangilinan J."/>
            <person name="Riley R."/>
            <person name="LaButti K."/>
            <person name="Andreopoulos B."/>
            <person name="Lipzen A."/>
            <person name="Chen C."/>
            <person name="Yan M."/>
            <person name="Daum C."/>
            <person name="Ng V."/>
            <person name="Clum A."/>
            <person name="Steindorff A."/>
            <person name="Ohm R.A."/>
            <person name="Martin F."/>
            <person name="Silar P."/>
            <person name="Natvig D.O."/>
            <person name="Lalanne C."/>
            <person name="Gautier V."/>
            <person name="Ament-Velasquez S.L."/>
            <person name="Kruys A."/>
            <person name="Hutchinson M.I."/>
            <person name="Powell A.J."/>
            <person name="Barry K."/>
            <person name="Miller A.N."/>
            <person name="Grigoriev I.V."/>
            <person name="Debuchy R."/>
            <person name="Gladieux P."/>
            <person name="Hiltunen Thoren M."/>
            <person name="Johannesson H."/>
        </authorList>
    </citation>
    <scope>NUCLEOTIDE SEQUENCE</scope>
    <source>
        <strain evidence="2">CBS 955.72</strain>
    </source>
</reference>
<proteinExistence type="predicted"/>
<dbReference type="Proteomes" id="UP001275084">
    <property type="component" value="Unassembled WGS sequence"/>
</dbReference>
<dbReference type="AlphaFoldDB" id="A0AAJ0HVJ4"/>
<organism evidence="2 3">
    <name type="scientific">Lasiosphaeria hispida</name>
    <dbReference type="NCBI Taxonomy" id="260671"/>
    <lineage>
        <taxon>Eukaryota</taxon>
        <taxon>Fungi</taxon>
        <taxon>Dikarya</taxon>
        <taxon>Ascomycota</taxon>
        <taxon>Pezizomycotina</taxon>
        <taxon>Sordariomycetes</taxon>
        <taxon>Sordariomycetidae</taxon>
        <taxon>Sordariales</taxon>
        <taxon>Lasiosphaeriaceae</taxon>
        <taxon>Lasiosphaeria</taxon>
    </lineage>
</organism>
<sequence>MSPSRLMAMPGAVHLRNFSHFRSTRPLINSVSASWSRRGLASNNGAHDDWWDDIPTQPQRQGKTKEAEDALSKLDLEEPFILEGQGLDSEYSDSTGTRYKTKATKFAQDHDIVFPAKGRSLPEHTKKHGFRATTSPDHHFCLNHLKPLGMFGPHPMNEMFFSIYQRMKKKRLWIWVYALMDHNTSAVVRSSSKRRLRAVIKAALLQNGYRPNGQRLARVAAAPEGTAIRDTELHGTFSLIISEPKRMMKVPLKELYAYMSKLLGADVIPRLRRPAVQYPQGYWTSKLETGFLAASKQQNKPDRRNRVSTGFSRRPWGGKKDRTGANIKGKP</sequence>
<evidence type="ECO:0000313" key="3">
    <source>
        <dbReference type="Proteomes" id="UP001275084"/>
    </source>
</evidence>
<dbReference type="EMBL" id="JAUIQD010000001">
    <property type="protein sequence ID" value="KAK3363531.1"/>
    <property type="molecule type" value="Genomic_DNA"/>
</dbReference>
<keyword evidence="3" id="KW-1185">Reference proteome</keyword>
<evidence type="ECO:0000313" key="2">
    <source>
        <dbReference type="EMBL" id="KAK3363531.1"/>
    </source>
</evidence>
<name>A0AAJ0HVJ4_9PEZI</name>
<feature type="region of interest" description="Disordered" evidence="1">
    <location>
        <begin position="46"/>
        <end position="68"/>
    </location>
</feature>
<feature type="region of interest" description="Disordered" evidence="1">
    <location>
        <begin position="294"/>
        <end position="331"/>
    </location>
</feature>